<comment type="caution">
    <text evidence="2">The sequence shown here is derived from an EMBL/GenBank/DDBJ whole genome shotgun (WGS) entry which is preliminary data.</text>
</comment>
<organism evidence="2 3">
    <name type="scientific">Rotaria socialis</name>
    <dbReference type="NCBI Taxonomy" id="392032"/>
    <lineage>
        <taxon>Eukaryota</taxon>
        <taxon>Metazoa</taxon>
        <taxon>Spiralia</taxon>
        <taxon>Gnathifera</taxon>
        <taxon>Rotifera</taxon>
        <taxon>Eurotatoria</taxon>
        <taxon>Bdelloidea</taxon>
        <taxon>Philodinida</taxon>
        <taxon>Philodinidae</taxon>
        <taxon>Rotaria</taxon>
    </lineage>
</organism>
<dbReference type="EMBL" id="CAJOBP010107203">
    <property type="protein sequence ID" value="CAF4992603.1"/>
    <property type="molecule type" value="Genomic_DNA"/>
</dbReference>
<dbReference type="Proteomes" id="UP000663873">
    <property type="component" value="Unassembled WGS sequence"/>
</dbReference>
<evidence type="ECO:0000313" key="3">
    <source>
        <dbReference type="Proteomes" id="UP000663873"/>
    </source>
</evidence>
<gene>
    <name evidence="1" type="ORF">UJA718_LOCUS49304</name>
    <name evidence="2" type="ORF">UJA718_LOCUS49910</name>
</gene>
<keyword evidence="3" id="KW-1185">Reference proteome</keyword>
<proteinExistence type="predicted"/>
<reference evidence="2" key="1">
    <citation type="submission" date="2021-02" db="EMBL/GenBank/DDBJ databases">
        <authorList>
            <person name="Nowell W R."/>
        </authorList>
    </citation>
    <scope>NUCLEOTIDE SEQUENCE</scope>
</reference>
<protein>
    <submittedName>
        <fullName evidence="2">Uncharacterized protein</fullName>
    </submittedName>
</protein>
<evidence type="ECO:0000313" key="1">
    <source>
        <dbReference type="EMBL" id="CAF4980985.1"/>
    </source>
</evidence>
<evidence type="ECO:0000313" key="2">
    <source>
        <dbReference type="EMBL" id="CAF4992603.1"/>
    </source>
</evidence>
<feature type="non-terminal residue" evidence="2">
    <location>
        <position position="1"/>
    </location>
</feature>
<sequence length="18" mass="2079">MPLLAFVNNALKYTLEEL</sequence>
<dbReference type="EMBL" id="CAJOBP010102840">
    <property type="protein sequence ID" value="CAF4980985.1"/>
    <property type="molecule type" value="Genomic_DNA"/>
</dbReference>
<dbReference type="AlphaFoldDB" id="A0A821ZS19"/>
<accession>A0A821ZS19</accession>
<name>A0A821ZS19_9BILA</name>